<sequence>MADEDYRRLAIYADTEERVNEIIRRSHNVREGPLFSEDTLSDVGFDKRLGMALDALEDEIEQLQQGQHSGTAGAGQQAQTDVQIPELPRELRR</sequence>
<evidence type="ECO:0000313" key="3">
    <source>
        <dbReference type="Proteomes" id="UP000830729"/>
    </source>
</evidence>
<reference evidence="2 3" key="1">
    <citation type="submission" date="2022-04" db="EMBL/GenBank/DDBJ databases">
        <title>Diverse halophilic archaea isolated from saline environments.</title>
        <authorList>
            <person name="Cui H.-L."/>
        </authorList>
    </citation>
    <scope>NUCLEOTIDE SEQUENCE [LARGE SCALE GENOMIC DNA]</scope>
    <source>
        <strain evidence="2 3">XZYJT49</strain>
    </source>
</reference>
<evidence type="ECO:0000313" key="2">
    <source>
        <dbReference type="EMBL" id="UPV72972.1"/>
    </source>
</evidence>
<proteinExistence type="predicted"/>
<name>A0A8U0HPK4_9EURY</name>
<protein>
    <submittedName>
        <fullName evidence="2">Uncharacterized protein</fullName>
    </submittedName>
</protein>
<dbReference type="RefSeq" id="WP_248649031.1">
    <property type="nucleotide sequence ID" value="NZ_CP096659.1"/>
</dbReference>
<dbReference type="EMBL" id="CP096659">
    <property type="protein sequence ID" value="UPV72972.1"/>
    <property type="molecule type" value="Genomic_DNA"/>
</dbReference>
<accession>A0A8U0HPK4</accession>
<feature type="region of interest" description="Disordered" evidence="1">
    <location>
        <begin position="62"/>
        <end position="93"/>
    </location>
</feature>
<dbReference type="Proteomes" id="UP000830729">
    <property type="component" value="Chromosome"/>
</dbReference>
<keyword evidence="3" id="KW-1185">Reference proteome</keyword>
<dbReference type="AlphaFoldDB" id="A0A8U0HPK4"/>
<evidence type="ECO:0000256" key="1">
    <source>
        <dbReference type="SAM" id="MobiDB-lite"/>
    </source>
</evidence>
<dbReference type="KEGG" id="halx:M0R89_10470"/>
<dbReference type="GeneID" id="72185627"/>
<feature type="compositionally biased region" description="Polar residues" evidence="1">
    <location>
        <begin position="62"/>
        <end position="82"/>
    </location>
</feature>
<gene>
    <name evidence="2" type="ORF">M0R89_10470</name>
</gene>
<organism evidence="2 3">
    <name type="scientific">Halorussus limi</name>
    <dbReference type="NCBI Taxonomy" id="2938695"/>
    <lineage>
        <taxon>Archaea</taxon>
        <taxon>Methanobacteriati</taxon>
        <taxon>Methanobacteriota</taxon>
        <taxon>Stenosarchaea group</taxon>
        <taxon>Halobacteria</taxon>
        <taxon>Halobacteriales</taxon>
        <taxon>Haladaptataceae</taxon>
        <taxon>Halorussus</taxon>
    </lineage>
</organism>